<keyword evidence="9" id="KW-0539">Nucleus</keyword>
<keyword evidence="2" id="KW-0479">Metal-binding</keyword>
<reference evidence="12" key="1">
    <citation type="submission" date="2023-05" db="EMBL/GenBank/DDBJ databases">
        <title>Nepenthes gracilis genome sequencing.</title>
        <authorList>
            <person name="Fukushima K."/>
        </authorList>
    </citation>
    <scope>NUCLEOTIDE SEQUENCE</scope>
    <source>
        <strain evidence="12">SING2019-196</strain>
    </source>
</reference>
<dbReference type="Pfam" id="PF04770">
    <property type="entry name" value="ZF-HD_dimer"/>
    <property type="match status" value="1"/>
</dbReference>
<keyword evidence="13" id="KW-1185">Reference proteome</keyword>
<evidence type="ECO:0000313" key="12">
    <source>
        <dbReference type="EMBL" id="GMH14664.1"/>
    </source>
</evidence>
<comment type="caution">
    <text evidence="12">The sequence shown here is derived from an EMBL/GenBank/DDBJ whole genome shotgun (WGS) entry which is preliminary data.</text>
</comment>
<gene>
    <name evidence="12" type="ORF">Nepgr_016505</name>
</gene>
<evidence type="ECO:0000256" key="4">
    <source>
        <dbReference type="ARBA" id="ARBA00022833"/>
    </source>
</evidence>
<dbReference type="AlphaFoldDB" id="A0AAD3SPV0"/>
<keyword evidence="4" id="KW-0862">Zinc</keyword>
<feature type="region of interest" description="Disordered" evidence="10">
    <location>
        <begin position="162"/>
        <end position="193"/>
    </location>
</feature>
<organism evidence="12 13">
    <name type="scientific">Nepenthes gracilis</name>
    <name type="common">Slender pitcher plant</name>
    <dbReference type="NCBI Taxonomy" id="150966"/>
    <lineage>
        <taxon>Eukaryota</taxon>
        <taxon>Viridiplantae</taxon>
        <taxon>Streptophyta</taxon>
        <taxon>Embryophyta</taxon>
        <taxon>Tracheophyta</taxon>
        <taxon>Spermatophyta</taxon>
        <taxon>Magnoliopsida</taxon>
        <taxon>eudicotyledons</taxon>
        <taxon>Gunneridae</taxon>
        <taxon>Pentapetalae</taxon>
        <taxon>Caryophyllales</taxon>
        <taxon>Nepenthaceae</taxon>
        <taxon>Nepenthes</taxon>
    </lineage>
</organism>
<keyword evidence="5" id="KW-0805">Transcription regulation</keyword>
<keyword evidence="7" id="KW-0371">Homeobox</keyword>
<evidence type="ECO:0000256" key="1">
    <source>
        <dbReference type="ARBA" id="ARBA00004123"/>
    </source>
</evidence>
<protein>
    <recommendedName>
        <fullName evidence="11">ZF-HD dimerization-type domain-containing protein</fullName>
    </recommendedName>
</protein>
<evidence type="ECO:0000313" key="13">
    <source>
        <dbReference type="Proteomes" id="UP001279734"/>
    </source>
</evidence>
<evidence type="ECO:0000256" key="5">
    <source>
        <dbReference type="ARBA" id="ARBA00023015"/>
    </source>
</evidence>
<keyword evidence="8" id="KW-0804">Transcription</keyword>
<dbReference type="InterPro" id="IPR009057">
    <property type="entry name" value="Homeodomain-like_sf"/>
</dbReference>
<evidence type="ECO:0000256" key="10">
    <source>
        <dbReference type="SAM" id="MobiDB-lite"/>
    </source>
</evidence>
<dbReference type="PROSITE" id="PS51523">
    <property type="entry name" value="ZF_HD_DIMER"/>
    <property type="match status" value="1"/>
</dbReference>
<dbReference type="InterPro" id="IPR006456">
    <property type="entry name" value="ZF_HD_homeobox_Cys/His_dimer"/>
</dbReference>
<name>A0AAD3SPV0_NEPGR</name>
<evidence type="ECO:0000256" key="2">
    <source>
        <dbReference type="ARBA" id="ARBA00022723"/>
    </source>
</evidence>
<feature type="region of interest" description="Disordered" evidence="10">
    <location>
        <begin position="1"/>
        <end position="57"/>
    </location>
</feature>
<evidence type="ECO:0000256" key="6">
    <source>
        <dbReference type="ARBA" id="ARBA00023125"/>
    </source>
</evidence>
<evidence type="ECO:0000256" key="3">
    <source>
        <dbReference type="ARBA" id="ARBA00022771"/>
    </source>
</evidence>
<dbReference type="InterPro" id="IPR006455">
    <property type="entry name" value="Homeodomain_ZF_HD"/>
</dbReference>
<evidence type="ECO:0000259" key="11">
    <source>
        <dbReference type="PROSITE" id="PS51523"/>
    </source>
</evidence>
<dbReference type="GO" id="GO:0003700">
    <property type="term" value="F:DNA-binding transcription factor activity"/>
    <property type="evidence" value="ECO:0007669"/>
    <property type="project" value="TreeGrafter"/>
</dbReference>
<evidence type="ECO:0000256" key="8">
    <source>
        <dbReference type="ARBA" id="ARBA00023163"/>
    </source>
</evidence>
<dbReference type="Proteomes" id="UP001279734">
    <property type="component" value="Unassembled WGS sequence"/>
</dbReference>
<evidence type="ECO:0000256" key="7">
    <source>
        <dbReference type="ARBA" id="ARBA00023155"/>
    </source>
</evidence>
<feature type="compositionally biased region" description="Basic and acidic residues" evidence="10">
    <location>
        <begin position="1"/>
        <end position="13"/>
    </location>
</feature>
<dbReference type="NCBIfam" id="TIGR01566">
    <property type="entry name" value="ZF_HD_prot_N"/>
    <property type="match status" value="1"/>
</dbReference>
<dbReference type="GO" id="GO:0008270">
    <property type="term" value="F:zinc ion binding"/>
    <property type="evidence" value="ECO:0007669"/>
    <property type="project" value="UniProtKB-KW"/>
</dbReference>
<dbReference type="FunFam" id="1.10.10.60:FF:000257">
    <property type="entry name" value="Zinc-finger homeodomain protein 2"/>
    <property type="match status" value="1"/>
</dbReference>
<dbReference type="PANTHER" id="PTHR31948">
    <property type="entry name" value="ZINC-FINGER HOMEODOMAIN PROTEIN 2"/>
    <property type="match status" value="1"/>
</dbReference>
<comment type="subcellular location">
    <subcellularLocation>
        <location evidence="1">Nucleus</location>
    </subcellularLocation>
</comment>
<feature type="domain" description="ZF-HD dimerization-type" evidence="11">
    <location>
        <begin position="58"/>
        <end position="107"/>
    </location>
</feature>
<keyword evidence="6" id="KW-0238">DNA-binding</keyword>
<dbReference type="GO" id="GO:0000976">
    <property type="term" value="F:transcription cis-regulatory region binding"/>
    <property type="evidence" value="ECO:0007669"/>
    <property type="project" value="TreeGrafter"/>
</dbReference>
<dbReference type="PANTHER" id="PTHR31948:SF157">
    <property type="entry name" value="ZINC-FINGER HOMEODOMAIN PROTEIN 1"/>
    <property type="match status" value="1"/>
</dbReference>
<proteinExistence type="predicted"/>
<dbReference type="Gene3D" id="1.10.10.60">
    <property type="entry name" value="Homeodomain-like"/>
    <property type="match status" value="1"/>
</dbReference>
<dbReference type="GO" id="GO:0005634">
    <property type="term" value="C:nucleus"/>
    <property type="evidence" value="ECO:0007669"/>
    <property type="project" value="UniProtKB-SubCell"/>
</dbReference>
<dbReference type="GO" id="GO:0050793">
    <property type="term" value="P:regulation of developmental process"/>
    <property type="evidence" value="ECO:0007669"/>
    <property type="project" value="TreeGrafter"/>
</dbReference>
<keyword evidence="3" id="KW-0863">Zinc-finger</keyword>
<accession>A0AAD3SPV0</accession>
<evidence type="ECO:0000256" key="9">
    <source>
        <dbReference type="ARBA" id="ARBA00023242"/>
    </source>
</evidence>
<sequence>MEFEDQEKNEKEIVLPPSYDSLGNSSRVKMSSSGVGGGGTNNNEATSLSGKKPAGSRYRECQKNHAVGIGGHAIDGCGEFMPAGADGTLDALKCAACNCHRNFHRKEMDASVDHQNQPLFPHQYLHHHQQSPSQPQPVYQFYPYTRTPAGYLHVATQQQRSLALPSPCGGGTQSGEDQEDVSNPSGTPAMMGSVGMASKKRFRTKFTQEQKDRMLGLAEQLGWRIQKQDEAVVQQFCHETGVKRHVLKVWMHNNKHILGKKP</sequence>
<dbReference type="SUPFAM" id="SSF46689">
    <property type="entry name" value="Homeodomain-like"/>
    <property type="match status" value="1"/>
</dbReference>
<dbReference type="EMBL" id="BSYO01000014">
    <property type="protein sequence ID" value="GMH14664.1"/>
    <property type="molecule type" value="Genomic_DNA"/>
</dbReference>
<feature type="compositionally biased region" description="Low complexity" evidence="10">
    <location>
        <begin position="23"/>
        <end position="33"/>
    </location>
</feature>
<dbReference type="NCBIfam" id="TIGR01565">
    <property type="entry name" value="homeo_ZF_HD"/>
    <property type="match status" value="1"/>
</dbReference>